<proteinExistence type="predicted"/>
<gene>
    <name evidence="3" type="ORF">B0H17DRAFT_1212585</name>
</gene>
<evidence type="ECO:0000313" key="4">
    <source>
        <dbReference type="Proteomes" id="UP001221757"/>
    </source>
</evidence>
<evidence type="ECO:0000313" key="3">
    <source>
        <dbReference type="EMBL" id="KAJ7660463.1"/>
    </source>
</evidence>
<accession>A0AAD7CS46</accession>
<feature type="region of interest" description="Disordered" evidence="1">
    <location>
        <begin position="15"/>
        <end position="101"/>
    </location>
</feature>
<evidence type="ECO:0000256" key="2">
    <source>
        <dbReference type="SAM" id="Phobius"/>
    </source>
</evidence>
<keyword evidence="2" id="KW-0472">Membrane</keyword>
<dbReference type="Proteomes" id="UP001221757">
    <property type="component" value="Unassembled WGS sequence"/>
</dbReference>
<reference evidence="3" key="1">
    <citation type="submission" date="2023-03" db="EMBL/GenBank/DDBJ databases">
        <title>Massive genome expansion in bonnet fungi (Mycena s.s.) driven by repeated elements and novel gene families across ecological guilds.</title>
        <authorList>
            <consortium name="Lawrence Berkeley National Laboratory"/>
            <person name="Harder C.B."/>
            <person name="Miyauchi S."/>
            <person name="Viragh M."/>
            <person name="Kuo A."/>
            <person name="Thoen E."/>
            <person name="Andreopoulos B."/>
            <person name="Lu D."/>
            <person name="Skrede I."/>
            <person name="Drula E."/>
            <person name="Henrissat B."/>
            <person name="Morin E."/>
            <person name="Kohler A."/>
            <person name="Barry K."/>
            <person name="LaButti K."/>
            <person name="Morin E."/>
            <person name="Salamov A."/>
            <person name="Lipzen A."/>
            <person name="Mereny Z."/>
            <person name="Hegedus B."/>
            <person name="Baldrian P."/>
            <person name="Stursova M."/>
            <person name="Weitz H."/>
            <person name="Taylor A."/>
            <person name="Grigoriev I.V."/>
            <person name="Nagy L.G."/>
            <person name="Martin F."/>
            <person name="Kauserud H."/>
        </authorList>
    </citation>
    <scope>NUCLEOTIDE SEQUENCE</scope>
    <source>
        <strain evidence="3">CBHHK067</strain>
    </source>
</reference>
<feature type="compositionally biased region" description="Low complexity" evidence="1">
    <location>
        <begin position="64"/>
        <end position="74"/>
    </location>
</feature>
<sequence length="146" mass="15405">MAVTSDLTYTLQRRSECTSRCASACPTPPPRSSLKHLRLAPAPVVPPSWEWHAPMPDPDPASPSPSASSNSDAPSPCPSPSDSDSEEEEDRTDYSFPTLQSRRHAPHPLSAVLGLNGALLSVACVLGCVVVVAVLAGRGHWGGERV</sequence>
<evidence type="ECO:0000256" key="1">
    <source>
        <dbReference type="SAM" id="MobiDB-lite"/>
    </source>
</evidence>
<keyword evidence="4" id="KW-1185">Reference proteome</keyword>
<name>A0AAD7CS46_MYCRO</name>
<dbReference type="AlphaFoldDB" id="A0AAD7CS46"/>
<keyword evidence="2" id="KW-1133">Transmembrane helix</keyword>
<organism evidence="3 4">
    <name type="scientific">Mycena rosella</name>
    <name type="common">Pink bonnet</name>
    <name type="synonym">Agaricus rosellus</name>
    <dbReference type="NCBI Taxonomy" id="1033263"/>
    <lineage>
        <taxon>Eukaryota</taxon>
        <taxon>Fungi</taxon>
        <taxon>Dikarya</taxon>
        <taxon>Basidiomycota</taxon>
        <taxon>Agaricomycotina</taxon>
        <taxon>Agaricomycetes</taxon>
        <taxon>Agaricomycetidae</taxon>
        <taxon>Agaricales</taxon>
        <taxon>Marasmiineae</taxon>
        <taxon>Mycenaceae</taxon>
        <taxon>Mycena</taxon>
    </lineage>
</organism>
<feature type="transmembrane region" description="Helical" evidence="2">
    <location>
        <begin position="111"/>
        <end position="136"/>
    </location>
</feature>
<dbReference type="EMBL" id="JARKIE010000261">
    <property type="protein sequence ID" value="KAJ7660463.1"/>
    <property type="molecule type" value="Genomic_DNA"/>
</dbReference>
<keyword evidence="2" id="KW-0812">Transmembrane</keyword>
<comment type="caution">
    <text evidence="3">The sequence shown here is derived from an EMBL/GenBank/DDBJ whole genome shotgun (WGS) entry which is preliminary data.</text>
</comment>
<protein>
    <submittedName>
        <fullName evidence="3">Uncharacterized protein</fullName>
    </submittedName>
</protein>